<protein>
    <submittedName>
        <fullName evidence="2">Uncharacterized protein</fullName>
    </submittedName>
</protein>
<dbReference type="AlphaFoldDB" id="A0AAQ4E9R5"/>
<evidence type="ECO:0000313" key="2">
    <source>
        <dbReference type="EMBL" id="KAK8771380.1"/>
    </source>
</evidence>
<name>A0AAQ4E9R5_AMBAM</name>
<reference evidence="2 3" key="1">
    <citation type="journal article" date="2023" name="Arcadia Sci">
        <title>De novo assembly of a long-read Amblyomma americanum tick genome.</title>
        <authorList>
            <person name="Chou S."/>
            <person name="Poskanzer K.E."/>
            <person name="Rollins M."/>
            <person name="Thuy-Boun P.S."/>
        </authorList>
    </citation>
    <scope>NUCLEOTIDE SEQUENCE [LARGE SCALE GENOMIC DNA]</scope>
    <source>
        <strain evidence="2">F_SG_1</strain>
        <tissue evidence="2">Salivary glands</tissue>
    </source>
</reference>
<feature type="compositionally biased region" description="Basic and acidic residues" evidence="1">
    <location>
        <begin position="71"/>
        <end position="80"/>
    </location>
</feature>
<dbReference type="Proteomes" id="UP001321473">
    <property type="component" value="Unassembled WGS sequence"/>
</dbReference>
<evidence type="ECO:0000313" key="3">
    <source>
        <dbReference type="Proteomes" id="UP001321473"/>
    </source>
</evidence>
<evidence type="ECO:0000256" key="1">
    <source>
        <dbReference type="SAM" id="MobiDB-lite"/>
    </source>
</evidence>
<dbReference type="EMBL" id="JARKHS020019820">
    <property type="protein sequence ID" value="KAK8771380.1"/>
    <property type="molecule type" value="Genomic_DNA"/>
</dbReference>
<gene>
    <name evidence="2" type="ORF">V5799_025378</name>
</gene>
<keyword evidence="3" id="KW-1185">Reference proteome</keyword>
<proteinExistence type="predicted"/>
<accession>A0AAQ4E9R5</accession>
<organism evidence="2 3">
    <name type="scientific">Amblyomma americanum</name>
    <name type="common">Lone star tick</name>
    <dbReference type="NCBI Taxonomy" id="6943"/>
    <lineage>
        <taxon>Eukaryota</taxon>
        <taxon>Metazoa</taxon>
        <taxon>Ecdysozoa</taxon>
        <taxon>Arthropoda</taxon>
        <taxon>Chelicerata</taxon>
        <taxon>Arachnida</taxon>
        <taxon>Acari</taxon>
        <taxon>Parasitiformes</taxon>
        <taxon>Ixodida</taxon>
        <taxon>Ixodoidea</taxon>
        <taxon>Ixodidae</taxon>
        <taxon>Amblyomminae</taxon>
        <taxon>Amblyomma</taxon>
    </lineage>
</organism>
<comment type="caution">
    <text evidence="2">The sequence shown here is derived from an EMBL/GenBank/DDBJ whole genome shotgun (WGS) entry which is preliminary data.</text>
</comment>
<feature type="region of interest" description="Disordered" evidence="1">
    <location>
        <begin position="32"/>
        <end position="80"/>
    </location>
</feature>
<sequence>MRTTTSGFLLQPDSHSRCRLAQKQTLGRCTRLPKKRHPAVSGARGSRPAVKGHTERTQVSAGCNYRALRGRSGEPERAEA</sequence>